<evidence type="ECO:0000313" key="2">
    <source>
        <dbReference type="EMBL" id="WPL15354.1"/>
    </source>
</evidence>
<evidence type="ECO:0000256" key="1">
    <source>
        <dbReference type="SAM" id="MobiDB-lite"/>
    </source>
</evidence>
<sequence length="96" mass="10489">MPPTPSDPNTPQAALWLWRAALAIDAGDLPRARAMTRHALRGGYDRARMARTLIGELSHAPAVRSPTHRHRHPSTHDFRLGLEFGFPPGQAPATPA</sequence>
<protein>
    <submittedName>
        <fullName evidence="2">Uncharacterized protein</fullName>
    </submittedName>
</protein>
<dbReference type="RefSeq" id="WP_328985930.1">
    <property type="nucleotide sequence ID" value="NZ_CP121472.1"/>
</dbReference>
<feature type="region of interest" description="Disordered" evidence="1">
    <location>
        <begin position="59"/>
        <end position="96"/>
    </location>
</feature>
<gene>
    <name evidence="2" type="ORF">Thiowin_00245</name>
</gene>
<reference evidence="2 3" key="1">
    <citation type="journal article" date="2023" name="Microorganisms">
        <title>Thiorhodovibrio frisius and Trv. litoralis spp. nov., Two Novel Members from a Clade of Fastidious Purple Sulfur Bacteria That Exhibit Unique Red-Shifted Light-Harvesting Capabilities.</title>
        <authorList>
            <person name="Methner A."/>
            <person name="Kuzyk S.B."/>
            <person name="Petersen J."/>
            <person name="Bauer S."/>
            <person name="Brinkmann H."/>
            <person name="Sichau K."/>
            <person name="Wanner G."/>
            <person name="Wolf J."/>
            <person name="Neumann-Schaal M."/>
            <person name="Henke P."/>
            <person name="Tank M."/>
            <person name="Sproer C."/>
            <person name="Bunk B."/>
            <person name="Overmann J."/>
        </authorList>
    </citation>
    <scope>NUCLEOTIDE SEQUENCE [LARGE SCALE GENOMIC DNA]</scope>
    <source>
        <strain evidence="2 3">DSM 6702</strain>
    </source>
</reference>
<organism evidence="2 3">
    <name type="scientific">Thiorhodovibrio winogradskyi</name>
    <dbReference type="NCBI Taxonomy" id="77007"/>
    <lineage>
        <taxon>Bacteria</taxon>
        <taxon>Pseudomonadati</taxon>
        <taxon>Pseudomonadota</taxon>
        <taxon>Gammaproteobacteria</taxon>
        <taxon>Chromatiales</taxon>
        <taxon>Chromatiaceae</taxon>
        <taxon>Thiorhodovibrio</taxon>
    </lineage>
</organism>
<proteinExistence type="predicted"/>
<dbReference type="EMBL" id="CP121472">
    <property type="protein sequence ID" value="WPL15354.1"/>
    <property type="molecule type" value="Genomic_DNA"/>
</dbReference>
<keyword evidence="3" id="KW-1185">Reference proteome</keyword>
<evidence type="ECO:0000313" key="3">
    <source>
        <dbReference type="Proteomes" id="UP001432180"/>
    </source>
</evidence>
<dbReference type="Proteomes" id="UP001432180">
    <property type="component" value="Chromosome"/>
</dbReference>
<accession>A0ABZ0S4A3</accession>
<name>A0ABZ0S4A3_9GAMM</name>